<reference evidence="2" key="1">
    <citation type="submission" date="2023-10" db="EMBL/GenBank/DDBJ databases">
        <title>Genome assembly of Pristionchus species.</title>
        <authorList>
            <person name="Yoshida K."/>
            <person name="Sommer R.J."/>
        </authorList>
    </citation>
    <scope>NUCLEOTIDE SEQUENCE</scope>
    <source>
        <strain evidence="2">RS5133</strain>
    </source>
</reference>
<evidence type="ECO:0000313" key="2">
    <source>
        <dbReference type="EMBL" id="GMT29661.1"/>
    </source>
</evidence>
<evidence type="ECO:0000313" key="3">
    <source>
        <dbReference type="Proteomes" id="UP001432322"/>
    </source>
</evidence>
<keyword evidence="3" id="KW-1185">Reference proteome</keyword>
<evidence type="ECO:0000256" key="1">
    <source>
        <dbReference type="SAM" id="MobiDB-lite"/>
    </source>
</evidence>
<feature type="region of interest" description="Disordered" evidence="1">
    <location>
        <begin position="1"/>
        <end position="37"/>
    </location>
</feature>
<sequence length="80" mass="9110">DSEGDVESVETVEDEEEAEDSQEEEATIDDDDEESSVDEGIDVLSIHSELILENRQTCDEPHHMFCAKMGRKKVERRLSL</sequence>
<dbReference type="AlphaFoldDB" id="A0AAV5WFM3"/>
<gene>
    <name evidence="2" type="ORF">PFISCL1PPCAC_20958</name>
</gene>
<organism evidence="2 3">
    <name type="scientific">Pristionchus fissidentatus</name>
    <dbReference type="NCBI Taxonomy" id="1538716"/>
    <lineage>
        <taxon>Eukaryota</taxon>
        <taxon>Metazoa</taxon>
        <taxon>Ecdysozoa</taxon>
        <taxon>Nematoda</taxon>
        <taxon>Chromadorea</taxon>
        <taxon>Rhabditida</taxon>
        <taxon>Rhabditina</taxon>
        <taxon>Diplogasteromorpha</taxon>
        <taxon>Diplogasteroidea</taxon>
        <taxon>Neodiplogasteridae</taxon>
        <taxon>Pristionchus</taxon>
    </lineage>
</organism>
<feature type="non-terminal residue" evidence="2">
    <location>
        <position position="1"/>
    </location>
</feature>
<dbReference type="EMBL" id="BTSY01000005">
    <property type="protein sequence ID" value="GMT29661.1"/>
    <property type="molecule type" value="Genomic_DNA"/>
</dbReference>
<proteinExistence type="predicted"/>
<dbReference type="Proteomes" id="UP001432322">
    <property type="component" value="Unassembled WGS sequence"/>
</dbReference>
<accession>A0AAV5WFM3</accession>
<comment type="caution">
    <text evidence="2">The sequence shown here is derived from an EMBL/GenBank/DDBJ whole genome shotgun (WGS) entry which is preliminary data.</text>
</comment>
<name>A0AAV5WFM3_9BILA</name>
<protein>
    <submittedName>
        <fullName evidence="2">Uncharacterized protein</fullName>
    </submittedName>
</protein>